<dbReference type="SMART" id="SM00060">
    <property type="entry name" value="FN3"/>
    <property type="match status" value="1"/>
</dbReference>
<dbReference type="InterPro" id="IPR013783">
    <property type="entry name" value="Ig-like_fold"/>
</dbReference>
<evidence type="ECO:0000256" key="2">
    <source>
        <dbReference type="SAM" id="Phobius"/>
    </source>
</evidence>
<feature type="domain" description="Ig-like" evidence="3">
    <location>
        <begin position="68"/>
        <end position="156"/>
    </location>
</feature>
<dbReference type="CDD" id="cd00063">
    <property type="entry name" value="FN3"/>
    <property type="match status" value="1"/>
</dbReference>
<dbReference type="PANTHER" id="PTHR23278:SF31">
    <property type="entry name" value="SIDESTEP II, ISOFORM A"/>
    <property type="match status" value="1"/>
</dbReference>
<protein>
    <recommendedName>
        <fullName evidence="6">Nephrin</fullName>
    </recommendedName>
</protein>
<dbReference type="EMBL" id="OC000355">
    <property type="protein sequence ID" value="CAD7257026.1"/>
    <property type="molecule type" value="Genomic_DNA"/>
</dbReference>
<dbReference type="InterPro" id="IPR036116">
    <property type="entry name" value="FN3_sf"/>
</dbReference>
<dbReference type="SUPFAM" id="SSF49265">
    <property type="entry name" value="Fibronectin type III"/>
    <property type="match status" value="1"/>
</dbReference>
<dbReference type="InterPro" id="IPR007110">
    <property type="entry name" value="Ig-like_dom"/>
</dbReference>
<organism evidence="5">
    <name type="scientific">Timema shepardi</name>
    <name type="common">Walking stick</name>
    <dbReference type="NCBI Taxonomy" id="629360"/>
    <lineage>
        <taxon>Eukaryota</taxon>
        <taxon>Metazoa</taxon>
        <taxon>Ecdysozoa</taxon>
        <taxon>Arthropoda</taxon>
        <taxon>Hexapoda</taxon>
        <taxon>Insecta</taxon>
        <taxon>Pterygota</taxon>
        <taxon>Neoptera</taxon>
        <taxon>Polyneoptera</taxon>
        <taxon>Phasmatodea</taxon>
        <taxon>Timematodea</taxon>
        <taxon>Timematoidea</taxon>
        <taxon>Timematidae</taxon>
        <taxon>Timema</taxon>
    </lineage>
</organism>
<dbReference type="PROSITE" id="PS50853">
    <property type="entry name" value="FN3"/>
    <property type="match status" value="1"/>
</dbReference>
<dbReference type="CDD" id="cd00096">
    <property type="entry name" value="Ig"/>
    <property type="match status" value="1"/>
</dbReference>
<accession>A0A7R9AN11</accession>
<evidence type="ECO:0000259" key="3">
    <source>
        <dbReference type="PROSITE" id="PS50835"/>
    </source>
</evidence>
<dbReference type="InterPro" id="IPR003961">
    <property type="entry name" value="FN3_dom"/>
</dbReference>
<feature type="region of interest" description="Disordered" evidence="1">
    <location>
        <begin position="369"/>
        <end position="417"/>
    </location>
</feature>
<evidence type="ECO:0000256" key="1">
    <source>
        <dbReference type="SAM" id="MobiDB-lite"/>
    </source>
</evidence>
<feature type="compositionally biased region" description="Pro residues" evidence="1">
    <location>
        <begin position="401"/>
        <end position="417"/>
    </location>
</feature>
<dbReference type="AlphaFoldDB" id="A0A7R9AN11"/>
<sequence>MSHEGLFRVTLKSILLSHNMSARIIRSNQSLVLQKVTRQSAGKYVCLAINEEGQTTSNELAFRVKYAPTCKQEKILVVGASRAESLDIACEVETDPPVRSFKWKFNNSGETIEVSPDRFASTSNGTTSVLRYTPVSDLDYGTLSCWADNAIGAQVSPCVFQVVAAGKPFPVRNCTLSNQTSSSVEVSCQPGFDGGLPQYFLLELYSADSGVPRYNLTSPDAPYFYLANLEPDVTFRIAVFAVNSKGRSVGVVLEEVTFRDAEKRTASDGDLPLSPILGMVVGAALTLLSVVLLVVVKVRRKRSRDRGRQQGGSKLQGPNGTASLPSTGKNLPSRDCVDEKDPDIIPAKFEPGPVARPVMGNGNIILREVSPLGYPPHSSPPHSASPPPHGAQGPGPHWLSPGPPPPLDPLEKPPPVHPTEIRTSISLSSAVELITTSALANYATEADVYGLVLHQYTQPVPSYSWEHRPKDLRLPVSTSSGCHVTLETGQTSVVDPELNGTAIKERLMANRLPESCV</sequence>
<name>A0A7R9AN11_TIMSH</name>
<evidence type="ECO:0000259" key="4">
    <source>
        <dbReference type="PROSITE" id="PS50853"/>
    </source>
</evidence>
<reference evidence="5" key="1">
    <citation type="submission" date="2020-11" db="EMBL/GenBank/DDBJ databases">
        <authorList>
            <person name="Tran Van P."/>
        </authorList>
    </citation>
    <scope>NUCLEOTIDE SEQUENCE</scope>
</reference>
<evidence type="ECO:0000313" key="5">
    <source>
        <dbReference type="EMBL" id="CAD7257026.1"/>
    </source>
</evidence>
<gene>
    <name evidence="5" type="ORF">TSIB3V08_LOCUS1301</name>
</gene>
<feature type="compositionally biased region" description="Polar residues" evidence="1">
    <location>
        <begin position="311"/>
        <end position="330"/>
    </location>
</feature>
<dbReference type="Gene3D" id="2.60.40.10">
    <property type="entry name" value="Immunoglobulins"/>
    <property type="match status" value="3"/>
</dbReference>
<keyword evidence="2" id="KW-0472">Membrane</keyword>
<dbReference type="InterPro" id="IPR036179">
    <property type="entry name" value="Ig-like_dom_sf"/>
</dbReference>
<feature type="compositionally biased region" description="Pro residues" evidence="1">
    <location>
        <begin position="373"/>
        <end position="389"/>
    </location>
</feature>
<feature type="transmembrane region" description="Helical" evidence="2">
    <location>
        <begin position="276"/>
        <end position="296"/>
    </location>
</feature>
<keyword evidence="2" id="KW-0812">Transmembrane</keyword>
<evidence type="ECO:0008006" key="6">
    <source>
        <dbReference type="Google" id="ProtNLM"/>
    </source>
</evidence>
<feature type="compositionally biased region" description="Low complexity" evidence="1">
    <location>
        <begin position="390"/>
        <end position="400"/>
    </location>
</feature>
<dbReference type="PANTHER" id="PTHR23278">
    <property type="entry name" value="SIDESTEP PROTEIN"/>
    <property type="match status" value="1"/>
</dbReference>
<feature type="region of interest" description="Disordered" evidence="1">
    <location>
        <begin position="302"/>
        <end position="357"/>
    </location>
</feature>
<proteinExistence type="predicted"/>
<feature type="domain" description="Fibronectin type-III" evidence="4">
    <location>
        <begin position="170"/>
        <end position="263"/>
    </location>
</feature>
<keyword evidence="2" id="KW-1133">Transmembrane helix</keyword>
<dbReference type="PROSITE" id="PS50835">
    <property type="entry name" value="IG_LIKE"/>
    <property type="match status" value="1"/>
</dbReference>
<dbReference type="SUPFAM" id="SSF48726">
    <property type="entry name" value="Immunoglobulin"/>
    <property type="match status" value="2"/>
</dbReference>